<proteinExistence type="predicted"/>
<evidence type="ECO:0000313" key="2">
    <source>
        <dbReference type="Proteomes" id="UP001165498"/>
    </source>
</evidence>
<dbReference type="RefSeq" id="WP_255913581.1">
    <property type="nucleotide sequence ID" value="NZ_JANFQO010000006.1"/>
</dbReference>
<name>A0ABT1QQZ6_9GAMM</name>
<evidence type="ECO:0000313" key="1">
    <source>
        <dbReference type="EMBL" id="MCQ4164693.1"/>
    </source>
</evidence>
<accession>A0ABT1QQZ6</accession>
<comment type="caution">
    <text evidence="1">The sequence shown here is derived from an EMBL/GenBank/DDBJ whole genome shotgun (WGS) entry which is preliminary data.</text>
</comment>
<dbReference type="Proteomes" id="UP001165498">
    <property type="component" value="Unassembled WGS sequence"/>
</dbReference>
<protein>
    <submittedName>
        <fullName evidence="1">Uncharacterized protein</fullName>
    </submittedName>
</protein>
<reference evidence="1" key="1">
    <citation type="submission" date="2022-07" db="EMBL/GenBank/DDBJ databases">
        <title>Tahibacter sp., a new gammaproteobacterium isolated from the silt sample collected at pig farm.</title>
        <authorList>
            <person name="Chen H."/>
        </authorList>
    </citation>
    <scope>NUCLEOTIDE SEQUENCE</scope>
    <source>
        <strain evidence="1">P2K</strain>
    </source>
</reference>
<sequence length="98" mass="10952">MTRAAAIRDTKVIRDNLRAEFATILICDQAKQEAAALASEHAIDRVPVLVRKARSKLLSAARTCTDPETAKELRHIAQRCGWFLADIRRNIGRQNRGA</sequence>
<keyword evidence="2" id="KW-1185">Reference proteome</keyword>
<gene>
    <name evidence="1" type="ORF">NM961_08220</name>
</gene>
<dbReference type="EMBL" id="JANFQO010000006">
    <property type="protein sequence ID" value="MCQ4164693.1"/>
    <property type="molecule type" value="Genomic_DNA"/>
</dbReference>
<organism evidence="1 2">
    <name type="scientific">Tahibacter harae</name>
    <dbReference type="NCBI Taxonomy" id="2963937"/>
    <lineage>
        <taxon>Bacteria</taxon>
        <taxon>Pseudomonadati</taxon>
        <taxon>Pseudomonadota</taxon>
        <taxon>Gammaproteobacteria</taxon>
        <taxon>Lysobacterales</taxon>
        <taxon>Rhodanobacteraceae</taxon>
        <taxon>Tahibacter</taxon>
    </lineage>
</organism>